<dbReference type="SUPFAM" id="SSF51445">
    <property type="entry name" value="(Trans)glycosidases"/>
    <property type="match status" value="1"/>
</dbReference>
<gene>
    <name evidence="1" type="ordered locus">Ngar_c33070</name>
</gene>
<dbReference type="RefSeq" id="WP_015020755.1">
    <property type="nucleotide sequence ID" value="NC_018719.1"/>
</dbReference>
<dbReference type="GeneID" id="68748986"/>
<dbReference type="InParanoid" id="K0IMF3"/>
<dbReference type="Proteomes" id="UP000008037">
    <property type="component" value="Chromosome"/>
</dbReference>
<dbReference type="KEGG" id="nga:Ngar_c33070"/>
<protein>
    <recommendedName>
        <fullName evidence="3">Glycoside hydrolase family 5 domain-containing protein</fullName>
    </recommendedName>
</protein>
<dbReference type="STRING" id="1237085.Ngar_c33070"/>
<evidence type="ECO:0008006" key="3">
    <source>
        <dbReference type="Google" id="ProtNLM"/>
    </source>
</evidence>
<keyword evidence="2" id="KW-1185">Reference proteome</keyword>
<proteinExistence type="predicted"/>
<dbReference type="InterPro" id="IPR017853">
    <property type="entry name" value="GH"/>
</dbReference>
<dbReference type="Gene3D" id="3.20.20.80">
    <property type="entry name" value="Glycosidases"/>
    <property type="match status" value="1"/>
</dbReference>
<dbReference type="BioCyc" id="CNIT1237085:G1324-3307-MONOMER"/>
<dbReference type="HOGENOM" id="CLU_2021581_0_0_2"/>
<sequence length="122" mass="14505">MYKPPPTISISLKDVRNDNRRPWQSPNAIGVNFAVQAAYYQNRPNKNLPLFYVEDSMKIFRLVGIPTIRVPFYWESYERSRQEFYKDLFHILEQASINDLQVVLDNHQWETGSWLGWGPWLS</sequence>
<dbReference type="EMBL" id="CP002408">
    <property type="protein sequence ID" value="AFU60222.1"/>
    <property type="molecule type" value="Genomic_DNA"/>
</dbReference>
<evidence type="ECO:0000313" key="1">
    <source>
        <dbReference type="EMBL" id="AFU60222.1"/>
    </source>
</evidence>
<organism evidence="1 2">
    <name type="scientific">Nitrososphaera gargensis (strain Ga9.2)</name>
    <dbReference type="NCBI Taxonomy" id="1237085"/>
    <lineage>
        <taxon>Archaea</taxon>
        <taxon>Nitrososphaerota</taxon>
        <taxon>Nitrososphaeria</taxon>
        <taxon>Nitrososphaerales</taxon>
        <taxon>Nitrososphaeraceae</taxon>
        <taxon>Nitrososphaera</taxon>
    </lineage>
</organism>
<evidence type="ECO:0000313" key="2">
    <source>
        <dbReference type="Proteomes" id="UP000008037"/>
    </source>
</evidence>
<accession>K0IMF3</accession>
<name>K0IMF3_NITGG</name>
<dbReference type="AlphaFoldDB" id="K0IMF3"/>
<reference evidence="1 2" key="1">
    <citation type="journal article" date="2012" name="Environ. Microbiol.">
        <title>The genome of the ammonia-oxidizing Candidatus Nitrososphaera gargensis: insights into metabolic versatility and environmental adaptations.</title>
        <authorList>
            <person name="Spang A."/>
            <person name="Poehlein A."/>
            <person name="Offre P."/>
            <person name="Zumbragel S."/>
            <person name="Haider S."/>
            <person name="Rychlik N."/>
            <person name="Nowka B."/>
            <person name="Schmeisser C."/>
            <person name="Lebedeva E.V."/>
            <person name="Rattei T."/>
            <person name="Bohm C."/>
            <person name="Schmid M."/>
            <person name="Galushko A."/>
            <person name="Hatzenpichler R."/>
            <person name="Weinmaier T."/>
            <person name="Daniel R."/>
            <person name="Schleper C."/>
            <person name="Spieck E."/>
            <person name="Streit W."/>
            <person name="Wagner M."/>
        </authorList>
    </citation>
    <scope>NUCLEOTIDE SEQUENCE [LARGE SCALE GENOMIC DNA]</scope>
    <source>
        <strain evidence="2">Ga9.2</strain>
    </source>
</reference>